<dbReference type="PANTHER" id="PTHR43798">
    <property type="entry name" value="MONOACYLGLYCEROL LIPASE"/>
    <property type="match status" value="1"/>
</dbReference>
<keyword evidence="2" id="KW-0732">Signal</keyword>
<dbReference type="InterPro" id="IPR000073">
    <property type="entry name" value="AB_hydrolase_1"/>
</dbReference>
<feature type="domain" description="AB hydrolase-1" evidence="3">
    <location>
        <begin position="87"/>
        <end position="312"/>
    </location>
</feature>
<protein>
    <submittedName>
        <fullName evidence="4">Proline iminopeptidase</fullName>
        <ecNumber evidence="4">3.4.11.5</ecNumber>
    </submittedName>
</protein>
<comment type="caution">
    <text evidence="4">The sequence shown here is derived from an EMBL/GenBank/DDBJ whole genome shotgun (WGS) entry which is preliminary data.</text>
</comment>
<dbReference type="PANTHER" id="PTHR43798:SF31">
    <property type="entry name" value="AB HYDROLASE SUPERFAMILY PROTEIN YCLE"/>
    <property type="match status" value="1"/>
</dbReference>
<accession>A0ABU3GRC9</accession>
<dbReference type="EC" id="3.4.11.5" evidence="4"/>
<evidence type="ECO:0000313" key="4">
    <source>
        <dbReference type="EMBL" id="MDT3402343.1"/>
    </source>
</evidence>
<organism evidence="4 5">
    <name type="scientific">Mucilaginibacter terrae</name>
    <dbReference type="NCBI Taxonomy" id="1955052"/>
    <lineage>
        <taxon>Bacteria</taxon>
        <taxon>Pseudomonadati</taxon>
        <taxon>Bacteroidota</taxon>
        <taxon>Sphingobacteriia</taxon>
        <taxon>Sphingobacteriales</taxon>
        <taxon>Sphingobacteriaceae</taxon>
        <taxon>Mucilaginibacter</taxon>
    </lineage>
</organism>
<evidence type="ECO:0000256" key="1">
    <source>
        <dbReference type="ARBA" id="ARBA00022801"/>
    </source>
</evidence>
<dbReference type="EMBL" id="JAVLVU010000001">
    <property type="protein sequence ID" value="MDT3402343.1"/>
    <property type="molecule type" value="Genomic_DNA"/>
</dbReference>
<proteinExistence type="predicted"/>
<dbReference type="Gene3D" id="3.40.50.1820">
    <property type="entry name" value="alpha/beta hydrolase"/>
    <property type="match status" value="1"/>
</dbReference>
<feature type="chain" id="PRO_5046471803" evidence="2">
    <location>
        <begin position="30"/>
        <end position="332"/>
    </location>
</feature>
<evidence type="ECO:0000313" key="5">
    <source>
        <dbReference type="Proteomes" id="UP001258315"/>
    </source>
</evidence>
<evidence type="ECO:0000256" key="2">
    <source>
        <dbReference type="SAM" id="SignalP"/>
    </source>
</evidence>
<keyword evidence="4" id="KW-0031">Aminopeptidase</keyword>
<dbReference type="SUPFAM" id="SSF53474">
    <property type="entry name" value="alpha/beta-Hydrolases"/>
    <property type="match status" value="1"/>
</dbReference>
<keyword evidence="4" id="KW-0645">Protease</keyword>
<keyword evidence="1 4" id="KW-0378">Hydrolase</keyword>
<sequence>MKSYRFMQAIKFMTAVLLCLVLTSTPALSSTQAVLEKTNLSNMEEGEHYADVNGVRLHYYVRGHKRPVLLVPSPGWGVNVNYLIPIRVFERHFTVVYVDTRLSGKSSGPADASQYTEAHFIGDIEAMRKHLGLVKFSLAGHSASGHLVLAYALEHGKNLTALITIDAIVARDSLRAAEMKGRIDKKAQEPYYKAHPAIYRKAYEQFYGLSGKEASLKQQLMTYGYFYLYEPSKAPALISQLSFNDTVNTYTDQAGYTTQNLLPELPRITVPTLIVSGDDDFICDPLTQATRMHGKIINSKLLIIKQSGHFPWVEQPQQFDFACEQWLRGLRL</sequence>
<dbReference type="InterPro" id="IPR050266">
    <property type="entry name" value="AB_hydrolase_sf"/>
</dbReference>
<dbReference type="GO" id="GO:0004177">
    <property type="term" value="F:aminopeptidase activity"/>
    <property type="evidence" value="ECO:0007669"/>
    <property type="project" value="UniProtKB-KW"/>
</dbReference>
<feature type="signal peptide" evidence="2">
    <location>
        <begin position="1"/>
        <end position="29"/>
    </location>
</feature>
<keyword evidence="5" id="KW-1185">Reference proteome</keyword>
<gene>
    <name evidence="4" type="ORF">QE417_001415</name>
</gene>
<evidence type="ECO:0000259" key="3">
    <source>
        <dbReference type="Pfam" id="PF00561"/>
    </source>
</evidence>
<reference evidence="5" key="1">
    <citation type="submission" date="2023-07" db="EMBL/GenBank/DDBJ databases">
        <title>Functional and genomic diversity of the sorghum phyllosphere microbiome.</title>
        <authorList>
            <person name="Shade A."/>
        </authorList>
    </citation>
    <scope>NUCLEOTIDE SEQUENCE [LARGE SCALE GENOMIC DNA]</scope>
    <source>
        <strain evidence="5">SORGH_AS_0422</strain>
    </source>
</reference>
<dbReference type="Pfam" id="PF00561">
    <property type="entry name" value="Abhydrolase_1"/>
    <property type="match status" value="1"/>
</dbReference>
<dbReference type="Proteomes" id="UP001258315">
    <property type="component" value="Unassembled WGS sequence"/>
</dbReference>
<name>A0ABU3GRC9_9SPHI</name>
<dbReference type="RefSeq" id="WP_311948727.1">
    <property type="nucleotide sequence ID" value="NZ_JAVLVU010000001.1"/>
</dbReference>
<dbReference type="InterPro" id="IPR029058">
    <property type="entry name" value="AB_hydrolase_fold"/>
</dbReference>